<gene>
    <name evidence="1" type="ORF">H3147_19025</name>
</gene>
<dbReference type="OrthoDB" id="4223097at2"/>
<dbReference type="EMBL" id="JABJXA010000126">
    <property type="protein sequence ID" value="MBB1260897.1"/>
    <property type="molecule type" value="Genomic_DNA"/>
</dbReference>
<dbReference type="RefSeq" id="WP_153507577.1">
    <property type="nucleotide sequence ID" value="NZ_JABJXA010000126.1"/>
</dbReference>
<sequence length="52" mass="5809">MPYVRPAGHEGPHEDAIWQTWVELPAELVYAVAVTCVAAKIRRAFADTEADR</sequence>
<name>A0A7W3WYK6_9ACTN</name>
<evidence type="ECO:0000313" key="2">
    <source>
        <dbReference type="Proteomes" id="UP000517765"/>
    </source>
</evidence>
<accession>A0A7W3WYK6</accession>
<reference evidence="2" key="1">
    <citation type="submission" date="2020-05" db="EMBL/GenBank/DDBJ databases">
        <title>Classification of alakaliphilic streptomycetes isolated from an alkaline soil next to Lonar Crater, India and a proposal for the recognition of Streptomyces alkaliterrae sp. nov.</title>
        <authorList>
            <person name="Golinska P."/>
        </authorList>
    </citation>
    <scope>NUCLEOTIDE SEQUENCE [LARGE SCALE GENOMIC DNA]</scope>
    <source>
        <strain evidence="2">OF8</strain>
    </source>
</reference>
<evidence type="ECO:0000313" key="1">
    <source>
        <dbReference type="EMBL" id="MBB1260897.1"/>
    </source>
</evidence>
<dbReference type="AlphaFoldDB" id="A0A7W3WYK6"/>
<comment type="caution">
    <text evidence="1">The sequence shown here is derived from an EMBL/GenBank/DDBJ whole genome shotgun (WGS) entry which is preliminary data.</text>
</comment>
<protein>
    <submittedName>
        <fullName evidence="1">Uncharacterized protein</fullName>
    </submittedName>
</protein>
<proteinExistence type="predicted"/>
<organism evidence="1 2">
    <name type="scientific">Streptomyces alkaliterrae</name>
    <dbReference type="NCBI Taxonomy" id="2213162"/>
    <lineage>
        <taxon>Bacteria</taxon>
        <taxon>Bacillati</taxon>
        <taxon>Actinomycetota</taxon>
        <taxon>Actinomycetes</taxon>
        <taxon>Kitasatosporales</taxon>
        <taxon>Streptomycetaceae</taxon>
        <taxon>Streptomyces</taxon>
    </lineage>
</organism>
<dbReference type="Proteomes" id="UP000517765">
    <property type="component" value="Unassembled WGS sequence"/>
</dbReference>